<reference evidence="3 4" key="1">
    <citation type="submission" date="2018-02" db="EMBL/GenBank/DDBJ databases">
        <title>Discovery of a pederin family compound in a non-symbiotic bloom-forming cyanobacterium.</title>
        <authorList>
            <person name="Kust A."/>
            <person name="Mares J."/>
            <person name="Jokela J."/>
            <person name="Urajova P."/>
            <person name="Hajek J."/>
            <person name="Saurav K."/>
            <person name="Voracova K."/>
            <person name="Fewer D.P."/>
            <person name="Haapaniemi E."/>
            <person name="Permi P."/>
            <person name="Rehakova K."/>
            <person name="Sivonen K."/>
            <person name="Hrouzek P."/>
        </authorList>
    </citation>
    <scope>NUCLEOTIDE SEQUENCE [LARGE SCALE GENOMIC DNA]</scope>
    <source>
        <strain evidence="3 4">CHARLIE-1</strain>
    </source>
</reference>
<dbReference type="OrthoDB" id="9798046at2"/>
<evidence type="ECO:0000313" key="3">
    <source>
        <dbReference type="EMBL" id="PPJ65050.1"/>
    </source>
</evidence>
<organism evidence="3 4">
    <name type="scientific">Cuspidothrix issatschenkoi CHARLIE-1</name>
    <dbReference type="NCBI Taxonomy" id="2052836"/>
    <lineage>
        <taxon>Bacteria</taxon>
        <taxon>Bacillati</taxon>
        <taxon>Cyanobacteriota</taxon>
        <taxon>Cyanophyceae</taxon>
        <taxon>Nostocales</taxon>
        <taxon>Aphanizomenonaceae</taxon>
        <taxon>Cuspidothrix</taxon>
    </lineage>
</organism>
<evidence type="ECO:0000256" key="1">
    <source>
        <dbReference type="ARBA" id="ARBA00006226"/>
    </source>
</evidence>
<dbReference type="Pfam" id="PF05016">
    <property type="entry name" value="ParE_toxin"/>
    <property type="match status" value="1"/>
</dbReference>
<dbReference type="InterPro" id="IPR035093">
    <property type="entry name" value="RelE/ParE_toxin_dom_sf"/>
</dbReference>
<dbReference type="PANTHER" id="PTHR33755:SF6">
    <property type="entry name" value="PLASMID STABILIZATION SYSTEM PROTEIN"/>
    <property type="match status" value="1"/>
</dbReference>
<dbReference type="EMBL" id="PGEM01000008">
    <property type="protein sequence ID" value="PPJ65050.1"/>
    <property type="molecule type" value="Genomic_DNA"/>
</dbReference>
<gene>
    <name evidence="3" type="ORF">CUN59_01295</name>
</gene>
<keyword evidence="2" id="KW-1277">Toxin-antitoxin system</keyword>
<comment type="similarity">
    <text evidence="1">Belongs to the RelE toxin family.</text>
</comment>
<proteinExistence type="inferred from homology"/>
<sequence length="100" mass="11736">MMEYVLSVEATKDLEDILDYFLQRNIDVGERFVQDFNNKCRNIARFPKIGRSYGNIDSLLRGIPIDGYIIFYRVFENSIVIVRVVSGYRDLESLFLESDK</sequence>
<comment type="caution">
    <text evidence="3">The sequence shown here is derived from an EMBL/GenBank/DDBJ whole genome shotgun (WGS) entry which is preliminary data.</text>
</comment>
<dbReference type="Gene3D" id="3.30.2310.20">
    <property type="entry name" value="RelE-like"/>
    <property type="match status" value="1"/>
</dbReference>
<dbReference type="PANTHER" id="PTHR33755">
    <property type="entry name" value="TOXIN PARE1-RELATED"/>
    <property type="match status" value="1"/>
</dbReference>
<dbReference type="AlphaFoldDB" id="A0A2S6CZK8"/>
<dbReference type="Proteomes" id="UP000239589">
    <property type="component" value="Unassembled WGS sequence"/>
</dbReference>
<accession>A0A2S6CZK8</accession>
<protein>
    <submittedName>
        <fullName evidence="3">Type II toxin-antitoxin system RelE/ParE family toxin</fullName>
    </submittedName>
</protein>
<evidence type="ECO:0000313" key="4">
    <source>
        <dbReference type="Proteomes" id="UP000239589"/>
    </source>
</evidence>
<keyword evidence="4" id="KW-1185">Reference proteome</keyword>
<name>A0A2S6CZK8_9CYAN</name>
<dbReference type="InterPro" id="IPR051803">
    <property type="entry name" value="TA_system_RelE-like_toxin"/>
</dbReference>
<evidence type="ECO:0000256" key="2">
    <source>
        <dbReference type="ARBA" id="ARBA00022649"/>
    </source>
</evidence>
<dbReference type="InterPro" id="IPR007712">
    <property type="entry name" value="RelE/ParE_toxin"/>
</dbReference>